<dbReference type="AlphaFoldDB" id="A0A4Z2ERK9"/>
<accession>A0A4Z2ERK9</accession>
<protein>
    <submittedName>
        <fullName evidence="1">Uncharacterized protein</fullName>
    </submittedName>
</protein>
<keyword evidence="2" id="KW-1185">Reference proteome</keyword>
<sequence>MHSQIQAGETLCASWAAASSAAAAASVCVAEEASYKYSLVFLGGGLRPGGGAGELPPLSPPEEPLSWAVADGPAVTWKSQFSLEMRNSSWREESVTVRRSGAAGFHGVGRYLKCVCQRLFGVNKQTTPGLSNCSGTSLGVRALPLTTLRRVPERVTRPTFSWLRLVAVFQSLSSRIRVMRGKRMEIPSAVCISERENSAPVGGRSSPACGGDSLTLLILMTSSSFWRRASVASS</sequence>
<proteinExistence type="predicted"/>
<comment type="caution">
    <text evidence="1">The sequence shown here is derived from an EMBL/GenBank/DDBJ whole genome shotgun (WGS) entry which is preliminary data.</text>
</comment>
<name>A0A4Z2ERK9_9TELE</name>
<organism evidence="1 2">
    <name type="scientific">Liparis tanakae</name>
    <name type="common">Tanaka's snailfish</name>
    <dbReference type="NCBI Taxonomy" id="230148"/>
    <lineage>
        <taxon>Eukaryota</taxon>
        <taxon>Metazoa</taxon>
        <taxon>Chordata</taxon>
        <taxon>Craniata</taxon>
        <taxon>Vertebrata</taxon>
        <taxon>Euteleostomi</taxon>
        <taxon>Actinopterygii</taxon>
        <taxon>Neopterygii</taxon>
        <taxon>Teleostei</taxon>
        <taxon>Neoteleostei</taxon>
        <taxon>Acanthomorphata</taxon>
        <taxon>Eupercaria</taxon>
        <taxon>Perciformes</taxon>
        <taxon>Cottioidei</taxon>
        <taxon>Cottales</taxon>
        <taxon>Liparidae</taxon>
        <taxon>Liparis</taxon>
    </lineage>
</organism>
<evidence type="ECO:0000313" key="1">
    <source>
        <dbReference type="EMBL" id="TNN31546.1"/>
    </source>
</evidence>
<gene>
    <name evidence="1" type="ORF">EYF80_058301</name>
</gene>
<dbReference type="EMBL" id="SRLO01003370">
    <property type="protein sequence ID" value="TNN31546.1"/>
    <property type="molecule type" value="Genomic_DNA"/>
</dbReference>
<dbReference type="Proteomes" id="UP000314294">
    <property type="component" value="Unassembled WGS sequence"/>
</dbReference>
<reference evidence="1 2" key="1">
    <citation type="submission" date="2019-03" db="EMBL/GenBank/DDBJ databases">
        <title>First draft genome of Liparis tanakae, snailfish: a comprehensive survey of snailfish specific genes.</title>
        <authorList>
            <person name="Kim W."/>
            <person name="Song I."/>
            <person name="Jeong J.-H."/>
            <person name="Kim D."/>
            <person name="Kim S."/>
            <person name="Ryu S."/>
            <person name="Song J.Y."/>
            <person name="Lee S.K."/>
        </authorList>
    </citation>
    <scope>NUCLEOTIDE SEQUENCE [LARGE SCALE GENOMIC DNA]</scope>
    <source>
        <tissue evidence="1">Muscle</tissue>
    </source>
</reference>
<evidence type="ECO:0000313" key="2">
    <source>
        <dbReference type="Proteomes" id="UP000314294"/>
    </source>
</evidence>